<feature type="transmembrane region" description="Helical" evidence="1">
    <location>
        <begin position="101"/>
        <end position="119"/>
    </location>
</feature>
<keyword evidence="3" id="KW-1185">Reference proteome</keyword>
<dbReference type="EMBL" id="CP048810">
    <property type="protein sequence ID" value="QKS80944.1"/>
    <property type="molecule type" value="Genomic_DNA"/>
</dbReference>
<keyword evidence="1" id="KW-0472">Membrane</keyword>
<dbReference type="RefSeq" id="WP_176687809.1">
    <property type="nucleotide sequence ID" value="NZ_CP048810.1"/>
</dbReference>
<organism evidence="2 3">
    <name type="scientific">Pseudomonas bijieensis</name>
    <dbReference type="NCBI Taxonomy" id="2681983"/>
    <lineage>
        <taxon>Bacteria</taxon>
        <taxon>Pseudomonadati</taxon>
        <taxon>Pseudomonadota</taxon>
        <taxon>Gammaproteobacteria</taxon>
        <taxon>Pseudomonadales</taxon>
        <taxon>Pseudomonadaceae</taxon>
        <taxon>Pseudomonas</taxon>
    </lineage>
</organism>
<keyword evidence="1" id="KW-0812">Transmembrane</keyword>
<keyword evidence="1" id="KW-1133">Transmembrane helix</keyword>
<dbReference type="KEGG" id="pbz:GN234_02855"/>
<proteinExistence type="predicted"/>
<evidence type="ECO:0000313" key="3">
    <source>
        <dbReference type="Proteomes" id="UP000509545"/>
    </source>
</evidence>
<evidence type="ECO:0000313" key="2">
    <source>
        <dbReference type="EMBL" id="QKS80944.1"/>
    </source>
</evidence>
<dbReference type="AlphaFoldDB" id="A0A6N1C6Q7"/>
<dbReference type="Proteomes" id="UP000509545">
    <property type="component" value="Chromosome"/>
</dbReference>
<evidence type="ECO:0000256" key="1">
    <source>
        <dbReference type="SAM" id="Phobius"/>
    </source>
</evidence>
<reference evidence="2 3" key="1">
    <citation type="submission" date="2020-02" db="EMBL/GenBank/DDBJ databases">
        <authorList>
            <person name="Liang J."/>
        </authorList>
    </citation>
    <scope>NUCLEOTIDE SEQUENCE [LARGE SCALE GENOMIC DNA]</scope>
    <source>
        <strain evidence="2 3">L22-9</strain>
    </source>
</reference>
<feature type="transmembrane region" description="Helical" evidence="1">
    <location>
        <begin position="125"/>
        <end position="142"/>
    </location>
</feature>
<name>A0A6N1C6Q7_9PSED</name>
<gene>
    <name evidence="2" type="ORF">GN234_02855</name>
</gene>
<accession>A0A6N1C6Q7</accession>
<sequence length="165" mass="18430">MSDLKKTKLTVKNYNLKASGDLDAVYDQVRCEDVEGRTFHFKEVAMVDYLKRHGALVLDSPRTWYYKNLGKKSIVLIAVEKSNGKVEYDLDNLRQVAKSSILKGILMAVAAVPGGIIIATATYGLGLLFIPFALYYTYRGVFKIPGMLRRKTLVDDLAAHGVIVR</sequence>
<protein>
    <submittedName>
        <fullName evidence="2">Uncharacterized protein</fullName>
    </submittedName>
</protein>